<dbReference type="InterPro" id="IPR031775">
    <property type="entry name" value="PRKG1_interact"/>
</dbReference>
<dbReference type="EMBL" id="AZBU02000001">
    <property type="protein sequence ID" value="TMS35500.1"/>
    <property type="molecule type" value="Genomic_DNA"/>
</dbReference>
<dbReference type="AlphaFoldDB" id="A0A4U8UQI9"/>
<keyword evidence="2" id="KW-0677">Repeat</keyword>
<dbReference type="GO" id="GO:0019208">
    <property type="term" value="F:phosphatase regulator activity"/>
    <property type="evidence" value="ECO:0007669"/>
    <property type="project" value="TreeGrafter"/>
</dbReference>
<evidence type="ECO:0000313" key="9">
    <source>
        <dbReference type="Proteomes" id="UP000298663"/>
    </source>
</evidence>
<organism evidence="8 9">
    <name type="scientific">Steinernema carpocapsae</name>
    <name type="common">Entomopathogenic nematode</name>
    <dbReference type="NCBI Taxonomy" id="34508"/>
    <lineage>
        <taxon>Eukaryota</taxon>
        <taxon>Metazoa</taxon>
        <taxon>Ecdysozoa</taxon>
        <taxon>Nematoda</taxon>
        <taxon>Chromadorea</taxon>
        <taxon>Rhabditida</taxon>
        <taxon>Tylenchina</taxon>
        <taxon>Panagrolaimomorpha</taxon>
        <taxon>Strongyloidoidea</taxon>
        <taxon>Steinernematidae</taxon>
        <taxon>Steinernema</taxon>
    </lineage>
</organism>
<gene>
    <name evidence="8" type="ORF">L596_002891</name>
</gene>
<dbReference type="GO" id="GO:0005737">
    <property type="term" value="C:cytoplasm"/>
    <property type="evidence" value="ECO:0007669"/>
    <property type="project" value="TreeGrafter"/>
</dbReference>
<evidence type="ECO:0000259" key="7">
    <source>
        <dbReference type="Pfam" id="PF15898"/>
    </source>
</evidence>
<feature type="domain" description="cGMP-dependent protein kinase interacting" evidence="7">
    <location>
        <begin position="875"/>
        <end position="972"/>
    </location>
</feature>
<sequence>MISGIDPPDFVDEAEHLQMLQTKQSMANNVLWQRKEQLDRWQTSDMNKLPPSRRPVHNFKVKFGEKDVLFAACMSGDEDEVEQLQQKGIDINTCGMDGVTVLHQAVIDDKYDTVKFLVEHGADINVQDNEGWTPLHAAVCCANLDIIQYLCTMGADLTVVNSDMELAIDLAKEDECKEYLEGEYAKNNITFEECRNREHQVIQRDCAEWTTRGVFGDVPHQRTGATALHVAASKNYLDLLVPLLKSGADVHAGDVDGWTPLHAAAHWGHLQMCRLLLENGASLEDTNYAGDNVIRVADKAIIEDLEKLQLLFKDVERPGQVLQNNNSLSSRKTSRSEEKLQIHIHEDFGQNENTSISSASHECSPPPAKKKETDDRRIISSQDPVEPPAMNSSFTTSARVELVKPSDDVTIESDLIRLPSQSVSMDDEDEDLSKETSVSSVESKVSSASSCDQSDRNLVSSSDDLSKSHSASEISQTSSPSDFTTRLPLLESSSENAVPQRPTKLSDSVRRNYDFSSNDSRSQDVSISSAERSSNTTSRESSVGSKESSNSSHVEFTVRMKGNRAGWLQDGKRADAKKTVGAIPSIRPASSTSSNASSANSSSPLQSPMQRKTFPPVVSNVQRCASSPSTVPWASLLRSNGHAISTPSKSNGSSGKSLAEEKKSTYDNTGENSSTPSVSRNIKSSPAYTLFSSKLRSWQTPPMQPSQKDEREAERKAKSRMQRATRRSTQAITTEDLNSARSWKSSALTLEGVDDGDQEFDKKEQSSLESNGSVTQSSSNSSVNADAPVPNAGSTLSPIVPSPAHTPSAAHLRRRSHVNRANRRGTGPVSMDDIQAASCSLQGRDEETGNGVVLPNIRLDMNGSTDSERVKDEINYKILYEGEQRTNDKLLKQIEQLEKKLLESEQRVSALSLTRSTFANSATLDEKDKRFYERKIEELENRTKDYEQMRNDNKRLKEENGALIRVISKLSK</sequence>
<feature type="compositionally biased region" description="Polar residues" evidence="6">
    <location>
        <begin position="642"/>
        <end position="656"/>
    </location>
</feature>
<dbReference type="InterPro" id="IPR002110">
    <property type="entry name" value="Ankyrin_rpt"/>
</dbReference>
<evidence type="ECO:0000256" key="2">
    <source>
        <dbReference type="ARBA" id="ARBA00022737"/>
    </source>
</evidence>
<dbReference type="PANTHER" id="PTHR24179:SF21">
    <property type="entry name" value="MYOSIN BINDING SUBUNIT, ISOFORM O"/>
    <property type="match status" value="1"/>
</dbReference>
<dbReference type="STRING" id="34508.A0A4U8UQI9"/>
<dbReference type="Pfam" id="PF15898">
    <property type="entry name" value="PRKG1_interact"/>
    <property type="match status" value="1"/>
</dbReference>
<dbReference type="InterPro" id="IPR036770">
    <property type="entry name" value="Ankyrin_rpt-contain_sf"/>
</dbReference>
<name>A0A4U8UQI9_STECR</name>
<feature type="compositionally biased region" description="Basic residues" evidence="6">
    <location>
        <begin position="811"/>
        <end position="823"/>
    </location>
</feature>
<feature type="compositionally biased region" description="Polar residues" evidence="6">
    <location>
        <begin position="727"/>
        <end position="739"/>
    </location>
</feature>
<feature type="repeat" description="ANK" evidence="4">
    <location>
        <begin position="130"/>
        <end position="162"/>
    </location>
</feature>
<comment type="similarity">
    <text evidence="3">Belongs to the NRARP family.</text>
</comment>
<protein>
    <recommendedName>
        <fullName evidence="7">cGMP-dependent protein kinase interacting domain-containing protein</fullName>
    </recommendedName>
</protein>
<feature type="compositionally biased region" description="Polar residues" evidence="6">
    <location>
        <begin position="514"/>
        <end position="525"/>
    </location>
</feature>
<feature type="compositionally biased region" description="Polar residues" evidence="6">
    <location>
        <begin position="350"/>
        <end position="361"/>
    </location>
</feature>
<dbReference type="PROSITE" id="PS50088">
    <property type="entry name" value="ANK_REPEAT"/>
    <property type="match status" value="4"/>
</dbReference>
<feature type="compositionally biased region" description="Basic and acidic residues" evidence="6">
    <location>
        <begin position="707"/>
        <end position="716"/>
    </location>
</feature>
<feature type="compositionally biased region" description="Low complexity" evidence="6">
    <location>
        <begin position="435"/>
        <end position="450"/>
    </location>
</feature>
<reference evidence="8 9" key="2">
    <citation type="journal article" date="2019" name="G3 (Bethesda)">
        <title>Hybrid Assembly of the Genome of the Entomopathogenic Nematode Steinernema carpocapsae Identifies the X-Chromosome.</title>
        <authorList>
            <person name="Serra L."/>
            <person name="Macchietto M."/>
            <person name="Macias-Munoz A."/>
            <person name="McGill C.J."/>
            <person name="Rodriguez I.M."/>
            <person name="Rodriguez B."/>
            <person name="Murad R."/>
            <person name="Mortazavi A."/>
        </authorList>
    </citation>
    <scope>NUCLEOTIDE SEQUENCE [LARGE SCALE GENOMIC DNA]</scope>
    <source>
        <strain evidence="8 9">ALL</strain>
    </source>
</reference>
<dbReference type="CDD" id="cd21930">
    <property type="entry name" value="IPD_PPP1R12"/>
    <property type="match status" value="1"/>
</dbReference>
<feature type="region of interest" description="Disordered" evidence="6">
    <location>
        <begin position="752"/>
        <end position="833"/>
    </location>
</feature>
<dbReference type="Pfam" id="PF12796">
    <property type="entry name" value="Ank_2"/>
    <property type="match status" value="2"/>
</dbReference>
<feature type="repeat" description="ANK" evidence="4">
    <location>
        <begin position="97"/>
        <end position="129"/>
    </location>
</feature>
<reference evidence="8 9" key="1">
    <citation type="journal article" date="2015" name="Genome Biol.">
        <title>Comparative genomics of Steinernema reveals deeply conserved gene regulatory networks.</title>
        <authorList>
            <person name="Dillman A.R."/>
            <person name="Macchietto M."/>
            <person name="Porter C.F."/>
            <person name="Rogers A."/>
            <person name="Williams B."/>
            <person name="Antoshechkin I."/>
            <person name="Lee M.M."/>
            <person name="Goodwin Z."/>
            <person name="Lu X."/>
            <person name="Lewis E.E."/>
            <person name="Goodrich-Blair H."/>
            <person name="Stock S.P."/>
            <person name="Adams B.J."/>
            <person name="Sternberg P.W."/>
            <person name="Mortazavi A."/>
        </authorList>
    </citation>
    <scope>NUCLEOTIDE SEQUENCE [LARGE SCALE GENOMIC DNA]</scope>
    <source>
        <strain evidence="8 9">ALL</strain>
    </source>
</reference>
<feature type="compositionally biased region" description="Basic residues" evidence="6">
    <location>
        <begin position="717"/>
        <end position="726"/>
    </location>
</feature>
<keyword evidence="9" id="KW-1185">Reference proteome</keyword>
<dbReference type="OrthoDB" id="19014at2759"/>
<feature type="compositionally biased region" description="Low complexity" evidence="6">
    <location>
        <begin position="770"/>
        <end position="784"/>
    </location>
</feature>
<evidence type="ECO:0000256" key="1">
    <source>
        <dbReference type="ARBA" id="ARBA00022473"/>
    </source>
</evidence>
<dbReference type="GO" id="GO:0004857">
    <property type="term" value="F:enzyme inhibitor activity"/>
    <property type="evidence" value="ECO:0007669"/>
    <property type="project" value="TreeGrafter"/>
</dbReference>
<keyword evidence="5" id="KW-0175">Coiled coil</keyword>
<feature type="compositionally biased region" description="Low complexity" evidence="6">
    <location>
        <begin position="582"/>
        <end position="608"/>
    </location>
</feature>
<dbReference type="Gene3D" id="6.10.140.390">
    <property type="match status" value="1"/>
</dbReference>
<accession>A0A4U8UQI9</accession>
<dbReference type="PANTHER" id="PTHR24179">
    <property type="entry name" value="PROTEIN PHOSPHATASE 1 REGULATORY SUBUNIT 12"/>
    <property type="match status" value="1"/>
</dbReference>
<feature type="compositionally biased region" description="Low complexity" evidence="6">
    <location>
        <begin position="460"/>
        <end position="472"/>
    </location>
</feature>
<keyword evidence="4" id="KW-0040">ANK repeat</keyword>
<dbReference type="Gene3D" id="1.25.40.20">
    <property type="entry name" value="Ankyrin repeat-containing domain"/>
    <property type="match status" value="2"/>
</dbReference>
<feature type="coiled-coil region" evidence="5">
    <location>
        <begin position="880"/>
        <end position="966"/>
    </location>
</feature>
<feature type="compositionally biased region" description="Polar residues" evidence="6">
    <location>
        <begin position="666"/>
        <end position="701"/>
    </location>
</feature>
<dbReference type="SUPFAM" id="SSF48403">
    <property type="entry name" value="Ankyrin repeat"/>
    <property type="match status" value="1"/>
</dbReference>
<feature type="repeat" description="ANK" evidence="4">
    <location>
        <begin position="256"/>
        <end position="288"/>
    </location>
</feature>
<proteinExistence type="inferred from homology"/>
<comment type="caution">
    <text evidence="8">The sequence shown here is derived from an EMBL/GenBank/DDBJ whole genome shotgun (WGS) entry which is preliminary data.</text>
</comment>
<feature type="compositionally biased region" description="Low complexity" evidence="6">
    <location>
        <begin position="526"/>
        <end position="552"/>
    </location>
</feature>
<feature type="compositionally biased region" description="Polar residues" evidence="6">
    <location>
        <begin position="619"/>
        <end position="632"/>
    </location>
</feature>
<feature type="repeat" description="ANK" evidence="4">
    <location>
        <begin position="223"/>
        <end position="255"/>
    </location>
</feature>
<keyword evidence="1" id="KW-0217">Developmental protein</keyword>
<feature type="compositionally biased region" description="Basic and acidic residues" evidence="6">
    <location>
        <begin position="369"/>
        <end position="378"/>
    </location>
</feature>
<evidence type="ECO:0000256" key="6">
    <source>
        <dbReference type="SAM" id="MobiDB-lite"/>
    </source>
</evidence>
<feature type="compositionally biased region" description="Polar residues" evidence="6">
    <location>
        <begin position="473"/>
        <end position="484"/>
    </location>
</feature>
<dbReference type="PROSITE" id="PS50297">
    <property type="entry name" value="ANK_REP_REGION"/>
    <property type="match status" value="4"/>
</dbReference>
<feature type="region of interest" description="Disordered" evidence="6">
    <location>
        <begin position="413"/>
        <end position="739"/>
    </location>
</feature>
<dbReference type="GO" id="GO:0019901">
    <property type="term" value="F:protein kinase binding"/>
    <property type="evidence" value="ECO:0007669"/>
    <property type="project" value="InterPro"/>
</dbReference>
<evidence type="ECO:0000256" key="3">
    <source>
        <dbReference type="ARBA" id="ARBA00038386"/>
    </source>
</evidence>
<evidence type="ECO:0000256" key="4">
    <source>
        <dbReference type="PROSITE-ProRule" id="PRU00023"/>
    </source>
</evidence>
<evidence type="ECO:0000256" key="5">
    <source>
        <dbReference type="SAM" id="Coils"/>
    </source>
</evidence>
<dbReference type="SMART" id="SM00248">
    <property type="entry name" value="ANK"/>
    <property type="match status" value="5"/>
</dbReference>
<evidence type="ECO:0000313" key="8">
    <source>
        <dbReference type="EMBL" id="TMS35500.1"/>
    </source>
</evidence>
<feature type="region of interest" description="Disordered" evidence="6">
    <location>
        <begin position="346"/>
        <end position="399"/>
    </location>
</feature>
<dbReference type="Proteomes" id="UP000298663">
    <property type="component" value="Unassembled WGS sequence"/>
</dbReference>
<dbReference type="InterPro" id="IPR051226">
    <property type="entry name" value="PP1_Regulatory_Subunit"/>
</dbReference>